<sequence length="746" mass="79862">MQQILQKLDTGEIGTCEVPAPAISPGKVLIRTHATVVSAGTERMLVKFGQANLLQKARQQPDKVREVLAKMHTDGVLTTLDTVRAKLDEPLALGYCNVGSIQQVGAGVDGLSIGDRVVSNGKHAQIVCVPKNLCTRVPDSVADDHAAFTVPAAIGLQGIRLAAPTIGECVVVTGLGLIGLLCVQLLRAHGCRVLGVDFDPHRLELARKFGADAVDLSRGEDPVRTAVAFSRGRGIDAVIITASTRSSEPVSQAAAMCRKRGRIVLVGVTGLELSRADFYEKELSFQVSCSYGPGRYDPEYEEHGRDYPVGFVRWTQQRNFEAVLDLMASGTLNLEPMISHRFALEQASEAYRSLEDPRALGIVLQYISGTPQPDTLPRSIVLSGSPDGLHSRAGQPAIAFIGAGAYAGRVLIPAFKAAGAQLHTIVSATGVSAAHYGRKYGFMQASTDAAQVIGDAAADAIAVVTRHDSHARYVLSALRAGKHVFVEKPLCLTLPELSEIEREAAARPAQLLMVGFNRRFSPHVRRMKELLESIAEPKTFVVTVNAGHIPPEHWTQDRRVGGGRIIGEACHYVDLLRCLSGHPIAAVAALATGRSGSCAVPDTALLALTFADGSVGTIHYVSSGHKSFPKERVEVFCARRVLQLDNFRVLKGWGWGKGVGMRLWRQDKGARAAVFQFIRELRCGGTAPTPLHELIEVTAASIRLTEALHAGSKSAMQSATGKDTATVSLNDLLRSSCTSSELSSDA</sequence>
<dbReference type="InterPro" id="IPR055170">
    <property type="entry name" value="GFO_IDH_MocA-like_dom"/>
</dbReference>
<evidence type="ECO:0000256" key="1">
    <source>
        <dbReference type="ARBA" id="ARBA00001947"/>
    </source>
</evidence>
<evidence type="ECO:0000256" key="3">
    <source>
        <dbReference type="ARBA" id="ARBA00022723"/>
    </source>
</evidence>
<organism evidence="7 8">
    <name type="scientific">Steroidobacter denitrificans</name>
    <dbReference type="NCBI Taxonomy" id="465721"/>
    <lineage>
        <taxon>Bacteria</taxon>
        <taxon>Pseudomonadati</taxon>
        <taxon>Pseudomonadota</taxon>
        <taxon>Gammaproteobacteria</taxon>
        <taxon>Steroidobacterales</taxon>
        <taxon>Steroidobacteraceae</taxon>
        <taxon>Steroidobacter</taxon>
    </lineage>
</organism>
<dbReference type="SMART" id="SM00829">
    <property type="entry name" value="PKS_ER"/>
    <property type="match status" value="1"/>
</dbReference>
<dbReference type="Proteomes" id="UP000070250">
    <property type="component" value="Chromosome"/>
</dbReference>
<dbReference type="AlphaFoldDB" id="A0A127F901"/>
<keyword evidence="8" id="KW-1185">Reference proteome</keyword>
<dbReference type="SUPFAM" id="SSF55347">
    <property type="entry name" value="Glyceraldehyde-3-phosphate dehydrogenase-like, C-terminal domain"/>
    <property type="match status" value="1"/>
</dbReference>
<evidence type="ECO:0000256" key="2">
    <source>
        <dbReference type="ARBA" id="ARBA00008072"/>
    </source>
</evidence>
<keyword evidence="3" id="KW-0479">Metal-binding</keyword>
<dbReference type="InterPro" id="IPR020843">
    <property type="entry name" value="ER"/>
</dbReference>
<dbReference type="Gene3D" id="3.30.360.10">
    <property type="entry name" value="Dihydrodipicolinate Reductase, domain 2"/>
    <property type="match status" value="1"/>
</dbReference>
<dbReference type="SUPFAM" id="SSF50129">
    <property type="entry name" value="GroES-like"/>
    <property type="match status" value="1"/>
</dbReference>
<dbReference type="Gene3D" id="3.40.50.720">
    <property type="entry name" value="NAD(P)-binding Rossmann-like Domain"/>
    <property type="match status" value="2"/>
</dbReference>
<evidence type="ECO:0000313" key="7">
    <source>
        <dbReference type="EMBL" id="AMN46913.1"/>
    </source>
</evidence>
<proteinExistence type="inferred from homology"/>
<dbReference type="Gene3D" id="3.90.180.10">
    <property type="entry name" value="Medium-chain alcohol dehydrogenases, catalytic domain"/>
    <property type="match status" value="2"/>
</dbReference>
<dbReference type="InterPro" id="IPR013149">
    <property type="entry name" value="ADH-like_C"/>
</dbReference>
<dbReference type="STRING" id="465721.ACG33_07350"/>
<dbReference type="PANTHER" id="PTHR43350">
    <property type="entry name" value="NAD-DEPENDENT ALCOHOL DEHYDROGENASE"/>
    <property type="match status" value="1"/>
</dbReference>
<evidence type="ECO:0000259" key="6">
    <source>
        <dbReference type="SMART" id="SM00829"/>
    </source>
</evidence>
<gene>
    <name evidence="7" type="ORF">ACG33_07350</name>
</gene>
<dbReference type="GO" id="GO:0000166">
    <property type="term" value="F:nucleotide binding"/>
    <property type="evidence" value="ECO:0007669"/>
    <property type="project" value="InterPro"/>
</dbReference>
<keyword evidence="4" id="KW-0862">Zinc</keyword>
<protein>
    <submittedName>
        <fullName evidence="7">Dehydrogenase</fullName>
    </submittedName>
</protein>
<dbReference type="InterPro" id="IPR036291">
    <property type="entry name" value="NAD(P)-bd_dom_sf"/>
</dbReference>
<dbReference type="InterPro" id="IPR011032">
    <property type="entry name" value="GroES-like_sf"/>
</dbReference>
<dbReference type="CDD" id="cd08255">
    <property type="entry name" value="2-desacetyl-2-hydroxyethyl_bacteriochlorophyllide_like"/>
    <property type="match status" value="1"/>
</dbReference>
<evidence type="ECO:0000256" key="4">
    <source>
        <dbReference type="ARBA" id="ARBA00022833"/>
    </source>
</evidence>
<dbReference type="RefSeq" id="WP_083537209.1">
    <property type="nucleotide sequence ID" value="NZ_CP011971.1"/>
</dbReference>
<accession>A0A127F901</accession>
<evidence type="ECO:0000313" key="8">
    <source>
        <dbReference type="Proteomes" id="UP000070250"/>
    </source>
</evidence>
<feature type="domain" description="Enoyl reductase (ER)" evidence="6">
    <location>
        <begin position="14"/>
        <end position="364"/>
    </location>
</feature>
<dbReference type="OrthoDB" id="9781031at2"/>
<dbReference type="GO" id="GO:0046872">
    <property type="term" value="F:metal ion binding"/>
    <property type="evidence" value="ECO:0007669"/>
    <property type="project" value="UniProtKB-KW"/>
</dbReference>
<dbReference type="Pfam" id="PF00107">
    <property type="entry name" value="ADH_zinc_N"/>
    <property type="match status" value="1"/>
</dbReference>
<dbReference type="EMBL" id="CP011971">
    <property type="protein sequence ID" value="AMN46913.1"/>
    <property type="molecule type" value="Genomic_DNA"/>
</dbReference>
<comment type="cofactor">
    <cofactor evidence="1">
        <name>Zn(2+)</name>
        <dbReference type="ChEBI" id="CHEBI:29105"/>
    </cofactor>
</comment>
<dbReference type="SUPFAM" id="SSF51735">
    <property type="entry name" value="NAD(P)-binding Rossmann-fold domains"/>
    <property type="match status" value="2"/>
</dbReference>
<dbReference type="KEGG" id="sdf:ACG33_07350"/>
<keyword evidence="5" id="KW-0560">Oxidoreductase</keyword>
<reference evidence="7 8" key="1">
    <citation type="submission" date="2015-06" db="EMBL/GenBank/DDBJ databases">
        <title>A Comprehensive Approach to Explore the Metabolic and Phylogenetic Diversity of Bacterial Steroid Degradation in the Environment: Testosterone as an Example.</title>
        <authorList>
            <person name="Yang F.-C."/>
            <person name="Chen Y.-L."/>
            <person name="Yu C.-P."/>
            <person name="Tang S.-L."/>
            <person name="Wang P.-H."/>
            <person name="Ismail W."/>
            <person name="Wang C.-H."/>
            <person name="Yang C.-Y."/>
            <person name="Chiang Y.-R."/>
        </authorList>
    </citation>
    <scope>NUCLEOTIDE SEQUENCE [LARGE SCALE GENOMIC DNA]</scope>
    <source>
        <strain evidence="7 8">DSM 18526</strain>
    </source>
</reference>
<dbReference type="PATRIC" id="fig|465721.4.peg.1556"/>
<dbReference type="Pfam" id="PF22725">
    <property type="entry name" value="GFO_IDH_MocA_C3"/>
    <property type="match status" value="1"/>
</dbReference>
<dbReference type="GO" id="GO:0016491">
    <property type="term" value="F:oxidoreductase activity"/>
    <property type="evidence" value="ECO:0007669"/>
    <property type="project" value="UniProtKB-KW"/>
</dbReference>
<dbReference type="Pfam" id="PF01408">
    <property type="entry name" value="GFO_IDH_MocA"/>
    <property type="match status" value="1"/>
</dbReference>
<comment type="similarity">
    <text evidence="2">Belongs to the zinc-containing alcohol dehydrogenase family.</text>
</comment>
<dbReference type="PANTHER" id="PTHR43350:SF19">
    <property type="entry name" value="D-GULOSIDE 3-DEHYDROGENASE"/>
    <property type="match status" value="1"/>
</dbReference>
<evidence type="ECO:0000256" key="5">
    <source>
        <dbReference type="ARBA" id="ARBA00023002"/>
    </source>
</evidence>
<name>A0A127F901_STEDE</name>
<dbReference type="InterPro" id="IPR000683">
    <property type="entry name" value="Gfo/Idh/MocA-like_OxRdtase_N"/>
</dbReference>